<gene>
    <name evidence="1" type="ORF">SR876_26380</name>
</gene>
<dbReference type="CDD" id="cd12105">
    <property type="entry name" value="HmuY"/>
    <property type="match status" value="1"/>
</dbReference>
<dbReference type="RefSeq" id="WP_072359448.1">
    <property type="nucleotide sequence ID" value="NZ_CP139972.1"/>
</dbReference>
<dbReference type="Proteomes" id="UP001326715">
    <property type="component" value="Chromosome"/>
</dbReference>
<evidence type="ECO:0000313" key="1">
    <source>
        <dbReference type="EMBL" id="WQG88454.1"/>
    </source>
</evidence>
<keyword evidence="2" id="KW-1185">Reference proteome</keyword>
<sequence length="238" mass="26605">MAITISNMYKRAQWHCLAAIVLLTMACKKDNNNVTKLNYEDGVSTVIYDLAGDTEASVADGVEGKERRPFKSFYFKLSTKLQSWDSSNTFKKSNNWDLAFTDIYNALVYVNNGSAEGPGKGGSGKGMIIAVDAAYSKVTTAPDDAAFETANLNFAGWDQYPQPYNTGWYFYSLNTHLAVPIKNRTFIIRTADGKYGKLELINVYQGNPPAVTDLFWPAPYFTFRYFVQQDGSHNLKTP</sequence>
<accession>A0ABZ0XDN9</accession>
<evidence type="ECO:0000313" key="2">
    <source>
        <dbReference type="Proteomes" id="UP001326715"/>
    </source>
</evidence>
<reference evidence="1 2" key="1">
    <citation type="submission" date="2023-11" db="EMBL/GenBank/DDBJ databases">
        <title>MicrobeMod: A computational toolkit for identifying prokaryotic methylation and restriction-modification with nanopore sequencing.</title>
        <authorList>
            <person name="Crits-Christoph A."/>
            <person name="Kang S.C."/>
            <person name="Lee H."/>
            <person name="Ostrov N."/>
        </authorList>
    </citation>
    <scope>NUCLEOTIDE SEQUENCE [LARGE SCALE GENOMIC DNA]</scope>
    <source>
        <strain evidence="1 2">ATCC 23090</strain>
    </source>
</reference>
<proteinExistence type="predicted"/>
<name>A0ABZ0XDN9_9BACT</name>
<dbReference type="Pfam" id="PF14064">
    <property type="entry name" value="HmuY"/>
    <property type="match status" value="1"/>
</dbReference>
<organism evidence="1 2">
    <name type="scientific">Chitinophaga sancti</name>
    <dbReference type="NCBI Taxonomy" id="1004"/>
    <lineage>
        <taxon>Bacteria</taxon>
        <taxon>Pseudomonadati</taxon>
        <taxon>Bacteroidota</taxon>
        <taxon>Chitinophagia</taxon>
        <taxon>Chitinophagales</taxon>
        <taxon>Chitinophagaceae</taxon>
        <taxon>Chitinophaga</taxon>
    </lineage>
</organism>
<protein>
    <submittedName>
        <fullName evidence="1">HmuY family protein</fullName>
    </submittedName>
</protein>
<dbReference type="EMBL" id="CP140154">
    <property type="protein sequence ID" value="WQG88454.1"/>
    <property type="molecule type" value="Genomic_DNA"/>
</dbReference>
<dbReference type="InterPro" id="IPR025921">
    <property type="entry name" value="HmuY"/>
</dbReference>